<dbReference type="Gene3D" id="2.60.130.10">
    <property type="entry name" value="Aromatic compound dioxygenase"/>
    <property type="match status" value="1"/>
</dbReference>
<evidence type="ECO:0000256" key="4">
    <source>
        <dbReference type="SAM" id="MobiDB-lite"/>
    </source>
</evidence>
<evidence type="ECO:0000313" key="7">
    <source>
        <dbReference type="Proteomes" id="UP000288587"/>
    </source>
</evidence>
<dbReference type="GO" id="GO:0018578">
    <property type="term" value="F:protocatechuate 3,4-dioxygenase activity"/>
    <property type="evidence" value="ECO:0007669"/>
    <property type="project" value="InterPro"/>
</dbReference>
<reference evidence="6 7" key="1">
    <citation type="submission" date="2019-01" db="EMBL/GenBank/DDBJ databases">
        <authorList>
            <person name="Chen W.-M."/>
        </authorList>
    </citation>
    <scope>NUCLEOTIDE SEQUENCE [LARGE SCALE GENOMIC DNA]</scope>
    <source>
        <strain evidence="6 7">CCP-18</strain>
    </source>
</reference>
<evidence type="ECO:0000256" key="1">
    <source>
        <dbReference type="ARBA" id="ARBA00007825"/>
    </source>
</evidence>
<dbReference type="CDD" id="cd03459">
    <property type="entry name" value="3_4-PCD"/>
    <property type="match status" value="1"/>
</dbReference>
<name>A0A3S2XQS0_9BURK</name>
<dbReference type="EMBL" id="SACM01000003">
    <property type="protein sequence ID" value="RVT84680.1"/>
    <property type="molecule type" value="Genomic_DNA"/>
</dbReference>
<dbReference type="Proteomes" id="UP000288587">
    <property type="component" value="Unassembled WGS sequence"/>
</dbReference>
<sequence length="284" mass="30390">MGRTRCTGSPSRRTSWGGTRPHVEGAGAGKCEGRCPPVVLDWGSWNALEMEMGRLLLPTEPDADAHDDGPLTGLSRRTVLRAAAGGLLLPAVGLAWAQSPLSRPTSEDALGPFYPEGHAPDSDADLTSAPGRSGKAMGTLLYLSGRVLDRRGMPLAGVQMDIWQANAVGRYAHSGDDSSAPLDPAFLGFARLKTDAEGRYALKTIKPGEYGRRTPHIHFEVRGAASRLVTQMYFEGERRNESDGLLNAGSAAGRATKMARWIEPSGHHEKDALVAHWDVVLAFG</sequence>
<dbReference type="PANTHER" id="PTHR33711:SF10">
    <property type="entry name" value="INTRADIOL RING-CLEAVAGE DIOXYGENASES DOMAIN-CONTAINING PROTEIN"/>
    <property type="match status" value="1"/>
</dbReference>
<dbReference type="Pfam" id="PF00775">
    <property type="entry name" value="Dioxygenase_C"/>
    <property type="match status" value="1"/>
</dbReference>
<feature type="compositionally biased region" description="Polar residues" evidence="4">
    <location>
        <begin position="1"/>
        <end position="17"/>
    </location>
</feature>
<evidence type="ECO:0000256" key="3">
    <source>
        <dbReference type="ARBA" id="ARBA00023002"/>
    </source>
</evidence>
<proteinExistence type="inferred from homology"/>
<feature type="domain" description="Intradiol ring-cleavage dioxygenases" evidence="5">
    <location>
        <begin position="143"/>
        <end position="171"/>
    </location>
</feature>
<dbReference type="GO" id="GO:0008199">
    <property type="term" value="F:ferric iron binding"/>
    <property type="evidence" value="ECO:0007669"/>
    <property type="project" value="InterPro"/>
</dbReference>
<dbReference type="SUPFAM" id="SSF49482">
    <property type="entry name" value="Aromatic compound dioxygenase"/>
    <property type="match status" value="1"/>
</dbReference>
<accession>A0A3S2XQS0</accession>
<keyword evidence="2 6" id="KW-0223">Dioxygenase</keyword>
<dbReference type="OrthoDB" id="9805815at2"/>
<comment type="caution">
    <text evidence="6">The sequence shown here is derived from an EMBL/GenBank/DDBJ whole genome shotgun (WGS) entry which is preliminary data.</text>
</comment>
<keyword evidence="3" id="KW-0560">Oxidoreductase</keyword>
<evidence type="ECO:0000259" key="5">
    <source>
        <dbReference type="PROSITE" id="PS00083"/>
    </source>
</evidence>
<dbReference type="AlphaFoldDB" id="A0A3S2XQS0"/>
<comment type="similarity">
    <text evidence="1">Belongs to the intradiol ring-cleavage dioxygenase family.</text>
</comment>
<dbReference type="PANTHER" id="PTHR33711">
    <property type="entry name" value="DIOXYGENASE, PUTATIVE (AFU_ORTHOLOGUE AFUA_2G02910)-RELATED"/>
    <property type="match status" value="1"/>
</dbReference>
<organism evidence="6 7">
    <name type="scientific">Inhella crocodyli</name>
    <dbReference type="NCBI Taxonomy" id="2499851"/>
    <lineage>
        <taxon>Bacteria</taxon>
        <taxon>Pseudomonadati</taxon>
        <taxon>Pseudomonadota</taxon>
        <taxon>Betaproteobacteria</taxon>
        <taxon>Burkholderiales</taxon>
        <taxon>Sphaerotilaceae</taxon>
        <taxon>Inhella</taxon>
    </lineage>
</organism>
<dbReference type="InterPro" id="IPR039387">
    <property type="entry name" value="3_4-PCD"/>
</dbReference>
<gene>
    <name evidence="6" type="ORF">EOD73_11110</name>
</gene>
<feature type="region of interest" description="Disordered" evidence="4">
    <location>
        <begin position="107"/>
        <end position="131"/>
    </location>
</feature>
<feature type="region of interest" description="Disordered" evidence="4">
    <location>
        <begin position="1"/>
        <end position="30"/>
    </location>
</feature>
<dbReference type="InterPro" id="IPR015889">
    <property type="entry name" value="Intradiol_dOase_core"/>
</dbReference>
<protein>
    <submittedName>
        <fullName evidence="6">Intradiol ring-cleavage dioxygenase</fullName>
    </submittedName>
</protein>
<dbReference type="InterPro" id="IPR000627">
    <property type="entry name" value="Intradiol_dOase_C"/>
</dbReference>
<keyword evidence="7" id="KW-1185">Reference proteome</keyword>
<evidence type="ECO:0000313" key="6">
    <source>
        <dbReference type="EMBL" id="RVT84680.1"/>
    </source>
</evidence>
<dbReference type="InterPro" id="IPR050770">
    <property type="entry name" value="Intradiol_RC_Dioxygenase"/>
</dbReference>
<evidence type="ECO:0000256" key="2">
    <source>
        <dbReference type="ARBA" id="ARBA00022964"/>
    </source>
</evidence>
<dbReference type="PROSITE" id="PS00083">
    <property type="entry name" value="INTRADIOL_DIOXYGENAS"/>
    <property type="match status" value="1"/>
</dbReference>